<organism evidence="1 2">
    <name type="scientific">Cylindrodendrum hubeiense</name>
    <dbReference type="NCBI Taxonomy" id="595255"/>
    <lineage>
        <taxon>Eukaryota</taxon>
        <taxon>Fungi</taxon>
        <taxon>Dikarya</taxon>
        <taxon>Ascomycota</taxon>
        <taxon>Pezizomycotina</taxon>
        <taxon>Sordariomycetes</taxon>
        <taxon>Hypocreomycetidae</taxon>
        <taxon>Hypocreales</taxon>
        <taxon>Nectriaceae</taxon>
        <taxon>Cylindrodendrum</taxon>
    </lineage>
</organism>
<dbReference type="EMBL" id="JAANBB010000172">
    <property type="protein sequence ID" value="KAF7547646.1"/>
    <property type="molecule type" value="Genomic_DNA"/>
</dbReference>
<name>A0A9P5H820_9HYPO</name>
<gene>
    <name evidence="1" type="ORF">G7Z17_g7586</name>
</gene>
<reference evidence="1" key="1">
    <citation type="submission" date="2020-03" db="EMBL/GenBank/DDBJ databases">
        <title>Draft Genome Sequence of Cylindrodendrum hubeiense.</title>
        <authorList>
            <person name="Buettner E."/>
            <person name="Kellner H."/>
        </authorList>
    </citation>
    <scope>NUCLEOTIDE SEQUENCE</scope>
    <source>
        <strain evidence="1">IHI 201604</strain>
    </source>
</reference>
<accession>A0A9P5H820</accession>
<dbReference type="AlphaFoldDB" id="A0A9P5H820"/>
<sequence>MVLIYHPPDIFQDPRNYDFGPLDDEMTRVASIGAVACLQFEDRLDTYQDFATPELFQKIGYILADRYGNGNGFAYKNILSLIELYPEPDMYTSHLDKTWYIPYFECIEGFARGAQQANQNVGVGAVGANRMYYCADKMPESPFHSEFYKFIKERDVPIKAITFHWVTPFSQNPEDLVVTCKSIIAQDADVEQCLPWVGAGYGFFGGGNAWFEAYYEKNTDRTQPDILNPLGAAWQISGRFLNDVKKRLPLQGCDNNFAGLAGVSEDGKTIEILLCNYQFSDALLKELNGAYIKAMDTDCGKWNKLDGTGLLDGEYYAFKSPPAPPGLSLSGPRPSFCQNKTANYDLCITELPWAEDIAYSGVVYRINDARSLHEHARFFGTGKEIKISQASPPSSMDLIVITIA</sequence>
<comment type="caution">
    <text evidence="1">The sequence shown here is derived from an EMBL/GenBank/DDBJ whole genome shotgun (WGS) entry which is preliminary data.</text>
</comment>
<proteinExistence type="predicted"/>
<evidence type="ECO:0000313" key="2">
    <source>
        <dbReference type="Proteomes" id="UP000722485"/>
    </source>
</evidence>
<dbReference type="OrthoDB" id="4523837at2759"/>
<protein>
    <submittedName>
        <fullName evidence="1">Uncharacterized protein</fullName>
    </submittedName>
</protein>
<evidence type="ECO:0000313" key="1">
    <source>
        <dbReference type="EMBL" id="KAF7547646.1"/>
    </source>
</evidence>
<dbReference type="Proteomes" id="UP000722485">
    <property type="component" value="Unassembled WGS sequence"/>
</dbReference>
<keyword evidence="2" id="KW-1185">Reference proteome</keyword>
<dbReference type="Gene3D" id="3.20.20.80">
    <property type="entry name" value="Glycosidases"/>
    <property type="match status" value="1"/>
</dbReference>